<sequence length="358" mass="41973">MYEGLNVPFLGQLDLQNLIKFTNRLIEPAFLNLNYNELLSIARDSEPVYVVLHQNENLANETFLRYAHNFKFKTRLFKSEDPEIFKRVGVKYYHGDKKGYYHGDNKGVGNKVDYHGDKKGDYNKGDYHEKGVHHGDKKGYHRGNEKGDHHGEVNHEKGDYHKDLNYDHFPHNNLNLVVFKNGHFHLYDGNVHNEGTLIEWLFHTHFPNVTKISDSTFHSIFNGIKPVFLLLTENDFLTQNLERFARDIHLGKPFYHLIFSSINLDEFMLFTASLLPKIEIPTIVIYNPKDKKFYHKKNNLNEFNFKEVAEETLKLFDQGKLKVYGSKNSWDLLFDWGINCDGGDRMLDKDEKEANNMK</sequence>
<keyword evidence="2" id="KW-0812">Transmembrane</keyword>
<dbReference type="GO" id="GO:0016853">
    <property type="term" value="F:isomerase activity"/>
    <property type="evidence" value="ECO:0007669"/>
    <property type="project" value="UniProtKB-KW"/>
</dbReference>
<feature type="region of interest" description="Disordered" evidence="5">
    <location>
        <begin position="123"/>
        <end position="156"/>
    </location>
</feature>
<evidence type="ECO:0000256" key="4">
    <source>
        <dbReference type="ARBA" id="ARBA00023136"/>
    </source>
</evidence>
<keyword evidence="6" id="KW-0413">Isomerase</keyword>
<dbReference type="Pfam" id="PF13848">
    <property type="entry name" value="Thioredoxin_6"/>
    <property type="match status" value="1"/>
</dbReference>
<dbReference type="PANTHER" id="PTHR46426">
    <property type="entry name" value="PROTEIN DISULFIDE-ISOMERASE TMX3"/>
    <property type="match status" value="1"/>
</dbReference>
<dbReference type="AlphaFoldDB" id="R0KQ91"/>
<evidence type="ECO:0000313" key="7">
    <source>
        <dbReference type="Proteomes" id="UP000016927"/>
    </source>
</evidence>
<dbReference type="Proteomes" id="UP000016927">
    <property type="component" value="Unassembled WGS sequence"/>
</dbReference>
<evidence type="ECO:0000256" key="3">
    <source>
        <dbReference type="ARBA" id="ARBA00022989"/>
    </source>
</evidence>
<accession>R0KQ91</accession>
<evidence type="ECO:0000256" key="1">
    <source>
        <dbReference type="ARBA" id="ARBA00004167"/>
    </source>
</evidence>
<name>R0KQ91_NOSB1</name>
<evidence type="ECO:0000256" key="5">
    <source>
        <dbReference type="SAM" id="MobiDB-lite"/>
    </source>
</evidence>
<proteinExistence type="predicted"/>
<keyword evidence="7" id="KW-1185">Reference proteome</keyword>
<dbReference type="GO" id="GO:0016020">
    <property type="term" value="C:membrane"/>
    <property type="evidence" value="ECO:0007669"/>
    <property type="project" value="UniProtKB-SubCell"/>
</dbReference>
<keyword evidence="4" id="KW-0472">Membrane</keyword>
<dbReference type="OrthoDB" id="427280at2759"/>
<protein>
    <submittedName>
        <fullName evidence="6">Protein disulfide isomerase</fullName>
    </submittedName>
</protein>
<reference evidence="6 7" key="1">
    <citation type="journal article" date="2013" name="BMC Genomics">
        <title>Comparative genomics of parasitic silkworm microsporidia reveal an association between genome expansion and host adaptation.</title>
        <authorList>
            <person name="Pan G."/>
            <person name="Xu J."/>
            <person name="Li T."/>
            <person name="Xia Q."/>
            <person name="Liu S.L."/>
            <person name="Zhang G."/>
            <person name="Li S."/>
            <person name="Li C."/>
            <person name="Liu H."/>
            <person name="Yang L."/>
            <person name="Liu T."/>
            <person name="Zhang X."/>
            <person name="Wu Z."/>
            <person name="Fan W."/>
            <person name="Dang X."/>
            <person name="Xiang H."/>
            <person name="Tao M."/>
            <person name="Li Y."/>
            <person name="Hu J."/>
            <person name="Li Z."/>
            <person name="Lin L."/>
            <person name="Luo J."/>
            <person name="Geng L."/>
            <person name="Wang L."/>
            <person name="Long M."/>
            <person name="Wan Y."/>
            <person name="He N."/>
            <person name="Zhang Z."/>
            <person name="Lu C."/>
            <person name="Keeling P.J."/>
            <person name="Wang J."/>
            <person name="Xiang Z."/>
            <person name="Zhou Z."/>
        </authorList>
    </citation>
    <scope>NUCLEOTIDE SEQUENCE [LARGE SCALE GENOMIC DNA]</scope>
    <source>
        <strain evidence="7">CQ1 / CVCC 102059</strain>
    </source>
</reference>
<dbReference type="InterPro" id="IPR052250">
    <property type="entry name" value="PDI_TMX3"/>
</dbReference>
<dbReference type="STRING" id="578461.R0KQ91"/>
<gene>
    <name evidence="6" type="ORF">NBO_344g0002</name>
</gene>
<dbReference type="VEuPathDB" id="MicrosporidiaDB:NBO_344g0002"/>
<dbReference type="PANTHER" id="PTHR46426:SF1">
    <property type="entry name" value="PROTEIN DISULFIDE-ISOMERASE TMX3"/>
    <property type="match status" value="1"/>
</dbReference>
<evidence type="ECO:0000313" key="6">
    <source>
        <dbReference type="EMBL" id="EOB12881.1"/>
    </source>
</evidence>
<dbReference type="GO" id="GO:0005783">
    <property type="term" value="C:endoplasmic reticulum"/>
    <property type="evidence" value="ECO:0007669"/>
    <property type="project" value="TreeGrafter"/>
</dbReference>
<dbReference type="Gene3D" id="3.40.30.10">
    <property type="entry name" value="Glutaredoxin"/>
    <property type="match status" value="1"/>
</dbReference>
<evidence type="ECO:0000256" key="2">
    <source>
        <dbReference type="ARBA" id="ARBA00022692"/>
    </source>
</evidence>
<dbReference type="EMBL" id="KB909252">
    <property type="protein sequence ID" value="EOB12881.1"/>
    <property type="molecule type" value="Genomic_DNA"/>
</dbReference>
<comment type="subcellular location">
    <subcellularLocation>
        <location evidence="1">Membrane</location>
        <topology evidence="1">Single-pass membrane protein</topology>
    </subcellularLocation>
</comment>
<dbReference type="HOGENOM" id="CLU_774095_0_0_1"/>
<keyword evidence="3" id="KW-1133">Transmembrane helix</keyword>
<organism evidence="6 7">
    <name type="scientific">Nosema bombycis (strain CQ1 / CVCC 102059)</name>
    <name type="common">Microsporidian parasite</name>
    <name type="synonym">Pebrine of silkworm</name>
    <dbReference type="NCBI Taxonomy" id="578461"/>
    <lineage>
        <taxon>Eukaryota</taxon>
        <taxon>Fungi</taxon>
        <taxon>Fungi incertae sedis</taxon>
        <taxon>Microsporidia</taxon>
        <taxon>Nosematidae</taxon>
        <taxon>Nosema</taxon>
    </lineage>
</organism>